<dbReference type="AlphaFoldDB" id="A0A932EPQ9"/>
<dbReference type="EMBL" id="JACPNR010000011">
    <property type="protein sequence ID" value="MBI2679080.1"/>
    <property type="molecule type" value="Genomic_DNA"/>
</dbReference>
<name>A0A932EPQ9_9BACT</name>
<protein>
    <recommendedName>
        <fullName evidence="3">ParB/Sulfiredoxin domain-containing protein</fullName>
    </recommendedName>
</protein>
<proteinExistence type="predicted"/>
<evidence type="ECO:0000313" key="2">
    <source>
        <dbReference type="Proteomes" id="UP000779809"/>
    </source>
</evidence>
<evidence type="ECO:0008006" key="3">
    <source>
        <dbReference type="Google" id="ProtNLM"/>
    </source>
</evidence>
<reference evidence="1" key="1">
    <citation type="submission" date="2020-07" db="EMBL/GenBank/DDBJ databases">
        <title>Huge and variable diversity of episymbiotic CPR bacteria and DPANN archaea in groundwater ecosystems.</title>
        <authorList>
            <person name="He C.Y."/>
            <person name="Keren R."/>
            <person name="Whittaker M."/>
            <person name="Farag I.F."/>
            <person name="Doudna J."/>
            <person name="Cate J.H.D."/>
            <person name="Banfield J.F."/>
        </authorList>
    </citation>
    <scope>NUCLEOTIDE SEQUENCE</scope>
    <source>
        <strain evidence="1">NC_groundwater_580_Pr5_B-0.1um_64_19</strain>
    </source>
</reference>
<sequence length="242" mass="28205">MKKLRRITEPEVIAEFLKNEYYQEEFHQDRGRFEALVLNADTTNDAENALRRALLFRRRGHMWRELPPDTQWWEMGLGPGDLEQVRVFPRAQWRRVADGSFQIGAIVRRIRRNEFRGKDKAFVAKLHALSYRLRQHRDASTLMLIGVDESRPMTILEGNHRLTAAMLASEELALSCFRIVCGLSPRMAESCWYETNLPNLWRYAKNRFRNIVDKEADVDRVLTVTTNALTARATQSTAPESK</sequence>
<organism evidence="1 2">
    <name type="scientific">Candidatus Korobacter versatilis</name>
    <dbReference type="NCBI Taxonomy" id="658062"/>
    <lineage>
        <taxon>Bacteria</taxon>
        <taxon>Pseudomonadati</taxon>
        <taxon>Acidobacteriota</taxon>
        <taxon>Terriglobia</taxon>
        <taxon>Terriglobales</taxon>
        <taxon>Candidatus Korobacteraceae</taxon>
        <taxon>Candidatus Korobacter</taxon>
    </lineage>
</organism>
<evidence type="ECO:0000313" key="1">
    <source>
        <dbReference type="EMBL" id="MBI2679080.1"/>
    </source>
</evidence>
<accession>A0A932EPQ9</accession>
<comment type="caution">
    <text evidence="1">The sequence shown here is derived from an EMBL/GenBank/DDBJ whole genome shotgun (WGS) entry which is preliminary data.</text>
</comment>
<dbReference type="Proteomes" id="UP000779809">
    <property type="component" value="Unassembled WGS sequence"/>
</dbReference>
<gene>
    <name evidence="1" type="ORF">HYX28_09890</name>
</gene>